<evidence type="ECO:0000256" key="3">
    <source>
        <dbReference type="ARBA" id="ARBA00017363"/>
    </source>
</evidence>
<dbReference type="Pfam" id="PF25316">
    <property type="entry name" value="TAF2_3rd"/>
    <property type="match status" value="1"/>
</dbReference>
<dbReference type="SUPFAM" id="SSF48371">
    <property type="entry name" value="ARM repeat"/>
    <property type="match status" value="1"/>
</dbReference>
<dbReference type="Pfam" id="PF25577">
    <property type="entry name" value="TPR_TAF2_C"/>
    <property type="match status" value="1"/>
</dbReference>
<dbReference type="SUPFAM" id="SSF63737">
    <property type="entry name" value="Leukotriene A4 hydrolase N-terminal domain"/>
    <property type="match status" value="1"/>
</dbReference>
<proteinExistence type="inferred from homology"/>
<feature type="compositionally biased region" description="Basic residues" evidence="8">
    <location>
        <begin position="1183"/>
        <end position="1203"/>
    </location>
</feature>
<keyword evidence="12" id="KW-1185">Reference proteome</keyword>
<evidence type="ECO:0000256" key="6">
    <source>
        <dbReference type="ARBA" id="ARBA00023242"/>
    </source>
</evidence>
<evidence type="ECO:0000256" key="5">
    <source>
        <dbReference type="ARBA" id="ARBA00023163"/>
    </source>
</evidence>
<feature type="compositionally biased region" description="Basic and acidic residues" evidence="8">
    <location>
        <begin position="1270"/>
        <end position="1286"/>
    </location>
</feature>
<evidence type="ECO:0000256" key="1">
    <source>
        <dbReference type="ARBA" id="ARBA00004123"/>
    </source>
</evidence>
<dbReference type="InterPro" id="IPR057991">
    <property type="entry name" value="TPR_TAF2_C"/>
</dbReference>
<dbReference type="GO" id="GO:0003682">
    <property type="term" value="F:chromatin binding"/>
    <property type="evidence" value="ECO:0007669"/>
    <property type="project" value="TreeGrafter"/>
</dbReference>
<feature type="domain" description="Peptidase M1 membrane alanine aminopeptidase" evidence="9">
    <location>
        <begin position="265"/>
        <end position="376"/>
    </location>
</feature>
<keyword evidence="6" id="KW-0539">Nucleus</keyword>
<dbReference type="InterPro" id="IPR027268">
    <property type="entry name" value="Peptidase_M4/M1_CTD_sf"/>
</dbReference>
<keyword evidence="5" id="KW-0804">Transcription</keyword>
<dbReference type="GO" id="GO:0008270">
    <property type="term" value="F:zinc ion binding"/>
    <property type="evidence" value="ECO:0007669"/>
    <property type="project" value="InterPro"/>
</dbReference>
<dbReference type="InterPro" id="IPR016024">
    <property type="entry name" value="ARM-type_fold"/>
</dbReference>
<evidence type="ECO:0000259" key="10">
    <source>
        <dbReference type="Pfam" id="PF25316"/>
    </source>
</evidence>
<dbReference type="Gene3D" id="2.60.40.1730">
    <property type="entry name" value="tricorn interacting facor f3 domain"/>
    <property type="match status" value="1"/>
</dbReference>
<feature type="compositionally biased region" description="Gly residues" evidence="8">
    <location>
        <begin position="463"/>
        <end position="473"/>
    </location>
</feature>
<comment type="similarity">
    <text evidence="2">Belongs to the TAF2 family.</text>
</comment>
<feature type="region of interest" description="Disordered" evidence="8">
    <location>
        <begin position="1151"/>
        <end position="1286"/>
    </location>
</feature>
<feature type="domain" description="Transcription initiation factor TFIID subunit 2 TPR repeats" evidence="11">
    <location>
        <begin position="709"/>
        <end position="1064"/>
    </location>
</feature>
<feature type="compositionally biased region" description="Basic and acidic residues" evidence="8">
    <location>
        <begin position="1204"/>
        <end position="1213"/>
    </location>
</feature>
<dbReference type="GO" id="GO:0005669">
    <property type="term" value="C:transcription factor TFIID complex"/>
    <property type="evidence" value="ECO:0007669"/>
    <property type="project" value="InterPro"/>
</dbReference>
<dbReference type="Pfam" id="PF01433">
    <property type="entry name" value="Peptidase_M1"/>
    <property type="match status" value="1"/>
</dbReference>
<dbReference type="KEGG" id="hazt:108673767"/>
<feature type="region of interest" description="Disordered" evidence="8">
    <location>
        <begin position="405"/>
        <end position="485"/>
    </location>
</feature>
<protein>
    <recommendedName>
        <fullName evidence="3">Transcription initiation factor TFIID subunit 2</fullName>
    </recommendedName>
    <alternativeName>
        <fullName evidence="7">Transcription initiation factor TFIID 150 kDa subunit</fullName>
    </alternativeName>
</protein>
<dbReference type="InterPro" id="IPR057345">
    <property type="entry name" value="Ig-like_TAF2"/>
</dbReference>
<evidence type="ECO:0000256" key="7">
    <source>
        <dbReference type="ARBA" id="ARBA00033345"/>
    </source>
</evidence>
<evidence type="ECO:0000256" key="2">
    <source>
        <dbReference type="ARBA" id="ARBA00010937"/>
    </source>
</evidence>
<name>A0A8B7NTT3_HYAAZ</name>
<dbReference type="GO" id="GO:0006367">
    <property type="term" value="P:transcription initiation at RNA polymerase II promoter"/>
    <property type="evidence" value="ECO:0007669"/>
    <property type="project" value="TreeGrafter"/>
</dbReference>
<dbReference type="GO" id="GO:0016251">
    <property type="term" value="F:RNA polymerase II general transcription initiation factor activity"/>
    <property type="evidence" value="ECO:0007669"/>
    <property type="project" value="TreeGrafter"/>
</dbReference>
<dbReference type="GO" id="GO:0000976">
    <property type="term" value="F:transcription cis-regulatory region binding"/>
    <property type="evidence" value="ECO:0007669"/>
    <property type="project" value="TreeGrafter"/>
</dbReference>
<accession>A0A8B7NTT3</accession>
<dbReference type="CTD" id="6873"/>
<dbReference type="SUPFAM" id="SSF55486">
    <property type="entry name" value="Metalloproteases ('zincins'), catalytic domain"/>
    <property type="match status" value="1"/>
</dbReference>
<sequence length="1286" mass="143443">MKKDLQKAYKLSHQVLSLTGINFTRQTVIGYTELTLLPTKDSIRYIWVNCKQCCVYKVCFNDVLEVPFQYYDPLLNVCQDDNKTRNIEFLNSCLSTAVTSVNPELGRGELLVTVPSEAQHMIQEGKPLRVSIEFSLEKPQCGLHFVIPQGEGSIAEVRGLCGSGGGGGGGSGSSSKSHHNDQGGTSYSGKDVFYFSVKNAHACSPRYIDMYYKKSQLIMRMLEIRIGHELMMPFTVYVDPYMNELTHFCLPQLLPVMKACSKYLHQAFEFFEEMLSIRYPYTSYKQVYVDEAYSDLQSYATMSVVSQNLLCSSRIIDQVYETREVIVLSVARQFFGCFLTRYSWSDSWLCEGVARYLTGLYLKKYFGFNHYKHWIHSELQSVVEYEEEFGSIVLDPSSCPTEPKIPTLASLNRSSKQGSPSNSNTPAKPSFSETGRNRHFGAGGGRSSTPSGSSSVNTSTPFGSGGGGGGGSGSSSKSHHNDQGGTSYSGKDVFYFSVKNAHACSPRYIDMYYKKSQLIMRMLEIRIGHELMMQVLNKHLSLGLIASEQNICSGWSHLLLSTANFTNQIFTVTGKNITTFCDQCVREGGHAKFKMNFLFNRKRNIVEMTIEQPCINETGIKRYDGPLMVWIQELDGTFKHTLQIEHTVAKKEIVCHSKSRRNKKKKIPLCTGEEVDMDLSHLDADSPVLWLRLDPELSMMRSVRVHQPDNQWQYQLRHERDVTAQIDAINALHAMAKAGNVSVEMRNSLNAVLENENVYYKVRCAAAHCLTTVANSMAATWNGPPAMMQIFRKMFGSYSCPNIIKQHDFDNLQNYFILKTLPVAMAGLRNIHQTCPPEVLAFLFDLFKYSDNTKNQMSDNFYRASLVDALAAAVSPAAVQHDPASITPDTLSDSYRKILSEIVRYLNLDKILPCYKLTVTVSCLRAIRVLQKNGHLPPKSSIFMNYAAYPVFIDVRLSAIDQLIDFLPSCGGINELNFLLNLAETDPMPRVRYEVLRRLTLNKPFKMGEGHKLDTEPLVERLWAMMNNNNSYDSRIRGAAMDLYYALYGRRRPSCIPASSSEPVILHSSLHTPVNPKGPLDRGPIMAPRRINTHASPGYRGGSMGPQVVSLDDPSIVQTLDVGVINRPGHRVGVSPIAGAVRVKEEVLDVSEEDSPSVWPSHVSDSSVSLPDGDAAGPERAHKSSSKKRKKDKKHKRHKRVKHERLPRFDKFLVQDANLSSPESSNPPSPTGFGTSDNSASVASAPGTGLGSGVMPVQFPTILGTIAGLKQEKPDDDHTLSEGEVD</sequence>
<keyword evidence="4" id="KW-0805">Transcription regulation</keyword>
<feature type="domain" description="Transcription initiation factor TFIID subunit 2 Ig-like" evidence="10">
    <location>
        <begin position="589"/>
        <end position="708"/>
    </location>
</feature>
<reference evidence="13" key="1">
    <citation type="submission" date="2025-08" db="UniProtKB">
        <authorList>
            <consortium name="RefSeq"/>
        </authorList>
    </citation>
    <scope>IDENTIFICATION</scope>
    <source>
        <tissue evidence="13">Whole organism</tissue>
    </source>
</reference>
<dbReference type="InterPro" id="IPR042097">
    <property type="entry name" value="Aminopeptidase_N-like_N_sf"/>
</dbReference>
<evidence type="ECO:0000256" key="4">
    <source>
        <dbReference type="ARBA" id="ARBA00023015"/>
    </source>
</evidence>
<feature type="compositionally biased region" description="Low complexity" evidence="8">
    <location>
        <begin position="447"/>
        <end position="460"/>
    </location>
</feature>
<evidence type="ECO:0000313" key="12">
    <source>
        <dbReference type="Proteomes" id="UP000694843"/>
    </source>
</evidence>
<dbReference type="RefSeq" id="XP_018017127.1">
    <property type="nucleotide sequence ID" value="XM_018161638.2"/>
</dbReference>
<dbReference type="InterPro" id="IPR014782">
    <property type="entry name" value="Peptidase_M1_dom"/>
</dbReference>
<dbReference type="GeneID" id="108673767"/>
<dbReference type="Proteomes" id="UP000694843">
    <property type="component" value="Unplaced"/>
</dbReference>
<dbReference type="Gene3D" id="1.10.390.10">
    <property type="entry name" value="Neutral Protease Domain 2"/>
    <property type="match status" value="2"/>
</dbReference>
<dbReference type="InterPro" id="IPR037813">
    <property type="entry name" value="TAF2"/>
</dbReference>
<dbReference type="PANTHER" id="PTHR15137:SF9">
    <property type="entry name" value="TRANSCRIPTION INITIATION FACTOR TFIID SUBUNIT 2"/>
    <property type="match status" value="1"/>
</dbReference>
<feature type="compositionally biased region" description="Polar residues" evidence="8">
    <location>
        <begin position="1232"/>
        <end position="1242"/>
    </location>
</feature>
<dbReference type="OMA" id="IGHELMM"/>
<dbReference type="OrthoDB" id="308861at2759"/>
<dbReference type="PANTHER" id="PTHR15137">
    <property type="entry name" value="TRANSCRIPTION INITIATION FACTOR TFIID"/>
    <property type="match status" value="1"/>
</dbReference>
<evidence type="ECO:0000259" key="9">
    <source>
        <dbReference type="Pfam" id="PF01433"/>
    </source>
</evidence>
<evidence type="ECO:0000256" key="8">
    <source>
        <dbReference type="SAM" id="MobiDB-lite"/>
    </source>
</evidence>
<feature type="compositionally biased region" description="Polar residues" evidence="8">
    <location>
        <begin position="409"/>
        <end position="434"/>
    </location>
</feature>
<comment type="subcellular location">
    <subcellularLocation>
        <location evidence="1">Nucleus</location>
    </subcellularLocation>
</comment>
<gene>
    <name evidence="13" type="primary">LOC108673767</name>
</gene>
<organism evidence="12 13">
    <name type="scientific">Hyalella azteca</name>
    <name type="common">Amphipod</name>
    <dbReference type="NCBI Taxonomy" id="294128"/>
    <lineage>
        <taxon>Eukaryota</taxon>
        <taxon>Metazoa</taxon>
        <taxon>Ecdysozoa</taxon>
        <taxon>Arthropoda</taxon>
        <taxon>Crustacea</taxon>
        <taxon>Multicrustacea</taxon>
        <taxon>Malacostraca</taxon>
        <taxon>Eumalacostraca</taxon>
        <taxon>Peracarida</taxon>
        <taxon>Amphipoda</taxon>
        <taxon>Senticaudata</taxon>
        <taxon>Talitrida</taxon>
        <taxon>Talitroidea</taxon>
        <taxon>Hyalellidae</taxon>
        <taxon>Hyalella</taxon>
    </lineage>
</organism>
<evidence type="ECO:0000259" key="11">
    <source>
        <dbReference type="Pfam" id="PF25577"/>
    </source>
</evidence>
<evidence type="ECO:0000313" key="13">
    <source>
        <dbReference type="RefSeq" id="XP_018017127.1"/>
    </source>
</evidence>
<dbReference type="GO" id="GO:0008237">
    <property type="term" value="F:metallopeptidase activity"/>
    <property type="evidence" value="ECO:0007669"/>
    <property type="project" value="InterPro"/>
</dbReference>